<reference evidence="2 3" key="1">
    <citation type="submission" date="2023-10" db="EMBL/GenBank/DDBJ databases">
        <title>Glaciecola aquimarina strain GGW-M5 nov., isolated from a coastal seawater.</title>
        <authorList>
            <person name="Bayburt H."/>
            <person name="Kim J.M."/>
            <person name="Choi B.J."/>
            <person name="Jeon C.O."/>
        </authorList>
    </citation>
    <scope>NUCLEOTIDE SEQUENCE [LARGE SCALE GENOMIC DNA]</scope>
    <source>
        <strain evidence="2 3">KCTC 32108</strain>
    </source>
</reference>
<accession>A0ABU3STX9</accession>
<sequence>MLKNLQCNIGQGYFISRPLPENDLLAVLAQKLEYGVWEGLNDLDSIE</sequence>
<gene>
    <name evidence="2" type="ORF">RS130_05570</name>
</gene>
<dbReference type="Gene3D" id="3.20.20.450">
    <property type="entry name" value="EAL domain"/>
    <property type="match status" value="1"/>
</dbReference>
<dbReference type="EMBL" id="JAWDIO010000002">
    <property type="protein sequence ID" value="MDU0353464.1"/>
    <property type="molecule type" value="Genomic_DNA"/>
</dbReference>
<evidence type="ECO:0000259" key="1">
    <source>
        <dbReference type="PROSITE" id="PS50883"/>
    </source>
</evidence>
<dbReference type="InterPro" id="IPR001633">
    <property type="entry name" value="EAL_dom"/>
</dbReference>
<dbReference type="PROSITE" id="PS50883">
    <property type="entry name" value="EAL"/>
    <property type="match status" value="1"/>
</dbReference>
<dbReference type="SUPFAM" id="SSF141868">
    <property type="entry name" value="EAL domain-like"/>
    <property type="match status" value="1"/>
</dbReference>
<dbReference type="Proteomes" id="UP001247805">
    <property type="component" value="Unassembled WGS sequence"/>
</dbReference>
<proteinExistence type="predicted"/>
<dbReference type="InterPro" id="IPR035919">
    <property type="entry name" value="EAL_sf"/>
</dbReference>
<organism evidence="2 3">
    <name type="scientific">Paraglaciecola aquimarina</name>
    <dbReference type="NCBI Taxonomy" id="1235557"/>
    <lineage>
        <taxon>Bacteria</taxon>
        <taxon>Pseudomonadati</taxon>
        <taxon>Pseudomonadota</taxon>
        <taxon>Gammaproteobacteria</taxon>
        <taxon>Alteromonadales</taxon>
        <taxon>Alteromonadaceae</taxon>
        <taxon>Paraglaciecola</taxon>
    </lineage>
</organism>
<evidence type="ECO:0000313" key="2">
    <source>
        <dbReference type="EMBL" id="MDU0353464.1"/>
    </source>
</evidence>
<comment type="caution">
    <text evidence="2">The sequence shown here is derived from an EMBL/GenBank/DDBJ whole genome shotgun (WGS) entry which is preliminary data.</text>
</comment>
<protein>
    <recommendedName>
        <fullName evidence="1">EAL domain-containing protein</fullName>
    </recommendedName>
</protein>
<keyword evidence="3" id="KW-1185">Reference proteome</keyword>
<dbReference type="RefSeq" id="WP_316025135.1">
    <property type="nucleotide sequence ID" value="NZ_JAWDIO010000002.1"/>
</dbReference>
<evidence type="ECO:0000313" key="3">
    <source>
        <dbReference type="Proteomes" id="UP001247805"/>
    </source>
</evidence>
<feature type="domain" description="EAL" evidence="1">
    <location>
        <begin position="1"/>
        <end position="32"/>
    </location>
</feature>
<name>A0ABU3STX9_9ALTE</name>